<comment type="caution">
    <text evidence="1">The sequence shown here is derived from an EMBL/GenBank/DDBJ whole genome shotgun (WGS) entry which is preliminary data.</text>
</comment>
<evidence type="ECO:0000313" key="1">
    <source>
        <dbReference type="EMBL" id="PLW76892.1"/>
    </source>
</evidence>
<name>A0A2N5XQU5_9HYPH</name>
<keyword evidence="2" id="KW-1185">Reference proteome</keyword>
<dbReference type="Proteomes" id="UP000234881">
    <property type="component" value="Unassembled WGS sequence"/>
</dbReference>
<dbReference type="EMBL" id="PKUQ01000022">
    <property type="protein sequence ID" value="PLW76892.1"/>
    <property type="molecule type" value="Genomic_DNA"/>
</dbReference>
<accession>A0A2N5XQU5</accession>
<proteinExistence type="predicted"/>
<dbReference type="AlphaFoldDB" id="A0A2N5XQU5"/>
<gene>
    <name evidence="1" type="ORF">C0081_12615</name>
</gene>
<protein>
    <submittedName>
        <fullName evidence="1">Uncharacterized protein</fullName>
    </submittedName>
</protein>
<organism evidence="1 2">
    <name type="scientific">Cohaesibacter celericrescens</name>
    <dbReference type="NCBI Taxonomy" id="2067669"/>
    <lineage>
        <taxon>Bacteria</taxon>
        <taxon>Pseudomonadati</taxon>
        <taxon>Pseudomonadota</taxon>
        <taxon>Alphaproteobacteria</taxon>
        <taxon>Hyphomicrobiales</taxon>
        <taxon>Cohaesibacteraceae</taxon>
    </lineage>
</organism>
<sequence length="419" mass="44554">MLSLGASGPFWLDWQRRATWAGAGSALHCLDGNLSMNGLIVPFSESRVDMVRSSDGWGFDATGLLRQFDPDVVRATDAGLYTEPSSEGLLTNPEDVHFWADDGAASSRTGEDIGYFKIASVSSDGADWHRKRSNVINVLADESYSLSVYFRFGSSNAIQVMARVPDGAGGYAFPAIQAASNEVLTNVTIDGKSSFSNLKLAQIGSLYQLTATLEILHDGEIHIGPGPYSATAGEYVDIAGVQLEAGSVTTSFIVGGGLRSHDTLSFDLSAVDLTGGFYGVWRGAVAGWNNDWDRILEFGSASGHDYVMLRANGSGTQLRLSYYDVSEVEKEPAPVTEAFSWSGPHEIIFGVGPNFTQLIIDGVATSVADLSDYSSVDLTTLFLGASHTGGSRGTLRTDELKLMPGLPTTALLMGEVTAS</sequence>
<evidence type="ECO:0000313" key="2">
    <source>
        <dbReference type="Proteomes" id="UP000234881"/>
    </source>
</evidence>
<reference evidence="1 2" key="1">
    <citation type="submission" date="2018-01" db="EMBL/GenBank/DDBJ databases">
        <title>The draft genome sequence of Cohaesibacter sp. H1304.</title>
        <authorList>
            <person name="Wang N.-N."/>
            <person name="Du Z.-J."/>
        </authorList>
    </citation>
    <scope>NUCLEOTIDE SEQUENCE [LARGE SCALE GENOMIC DNA]</scope>
    <source>
        <strain evidence="1 2">H1304</strain>
    </source>
</reference>
<dbReference type="RefSeq" id="WP_101534180.1">
    <property type="nucleotide sequence ID" value="NZ_PKUQ01000022.1"/>
</dbReference>